<gene>
    <name evidence="1" type="ORF">RHS01_10140</name>
</gene>
<sequence length="390" mass="43916">MPQTSASADSSCKAKSIPVISCQVTRLYEMFWPVIDVINMGKETQPMSADEKKSFKATLPQDQKRVFSLLEKILEEDSTLIERVMRAPWEHTAALTCDLKKLLGNGQSNGQSEDMGKVSQEMPGWEAMAWDPRLGINPSVVCFISNAQSSLRQFNMTGLIQICNDFRNGVLTATPLQFPRHLWLSNGNFYDPQRPLDGLLQGEILICVSNYGIWLTDRTETLATLGRVLHNVFPTSVKTMSLAKVYNLTKVTPAFIAYVAVVVHHALTTEAIFSEICGGFNYGVYYNQIRTFLEAPRFASRAKVLLDWWNKRLFGLYNMGMHTLNKGGVSTLDELDAEAEADPGLLGTREWDPAASWMRMRSQRNSRNHIICNHSIYVFMSPIPLFNTNT</sequence>
<comment type="caution">
    <text evidence="1">The sequence shown here is derived from an EMBL/GenBank/DDBJ whole genome shotgun (WGS) entry which is preliminary data.</text>
</comment>
<dbReference type="InterPro" id="IPR046521">
    <property type="entry name" value="DUF6698"/>
</dbReference>
<dbReference type="AlphaFoldDB" id="A0A8H7I3Z0"/>
<organism evidence="1 2">
    <name type="scientific">Rhizoctonia solani</name>
    <dbReference type="NCBI Taxonomy" id="456999"/>
    <lineage>
        <taxon>Eukaryota</taxon>
        <taxon>Fungi</taxon>
        <taxon>Dikarya</taxon>
        <taxon>Basidiomycota</taxon>
        <taxon>Agaricomycotina</taxon>
        <taxon>Agaricomycetes</taxon>
        <taxon>Cantharellales</taxon>
        <taxon>Ceratobasidiaceae</taxon>
        <taxon>Rhizoctonia</taxon>
    </lineage>
</organism>
<protein>
    <submittedName>
        <fullName evidence="1">Uncharacterized protein</fullName>
    </submittedName>
</protein>
<dbReference type="EMBL" id="JACYCF010000029">
    <property type="protein sequence ID" value="KAF8749251.1"/>
    <property type="molecule type" value="Genomic_DNA"/>
</dbReference>
<evidence type="ECO:0000313" key="1">
    <source>
        <dbReference type="EMBL" id="KAF8749251.1"/>
    </source>
</evidence>
<proteinExistence type="predicted"/>
<accession>A0A8H7I3Z0</accession>
<reference evidence="1" key="1">
    <citation type="submission" date="2020-09" db="EMBL/GenBank/DDBJ databases">
        <title>Comparative genome analyses of four rice-infecting Rhizoctonia solani isolates reveal extensive enrichment of homogalacturonan modification genes.</title>
        <authorList>
            <person name="Lee D.-Y."/>
            <person name="Jeon J."/>
            <person name="Kim K.-T."/>
            <person name="Cheong K."/>
            <person name="Song H."/>
            <person name="Choi G."/>
            <person name="Ko J."/>
            <person name="Opiyo S.O."/>
            <person name="Zuo S."/>
            <person name="Madhav S."/>
            <person name="Lee Y.-H."/>
            <person name="Wang G.-L."/>
        </authorList>
    </citation>
    <scope>NUCLEOTIDE SEQUENCE</scope>
    <source>
        <strain evidence="1">AG1-IA B2</strain>
    </source>
</reference>
<dbReference type="Pfam" id="PF20414">
    <property type="entry name" value="DUF6698"/>
    <property type="match status" value="1"/>
</dbReference>
<dbReference type="Proteomes" id="UP000614334">
    <property type="component" value="Unassembled WGS sequence"/>
</dbReference>
<evidence type="ECO:0000313" key="2">
    <source>
        <dbReference type="Proteomes" id="UP000614334"/>
    </source>
</evidence>
<name>A0A8H7I3Z0_9AGAM</name>